<accession>A0A140DY24</accession>
<dbReference type="Proteomes" id="UP000069771">
    <property type="component" value="Chromosome"/>
</dbReference>
<evidence type="ECO:0000256" key="2">
    <source>
        <dbReference type="SAM" id="Phobius"/>
    </source>
</evidence>
<dbReference type="RefSeq" id="WP_067559343.1">
    <property type="nucleotide sequence ID" value="NZ_CAMTBT010000059.1"/>
</dbReference>
<protein>
    <submittedName>
        <fullName evidence="3">Uncharacterized protein</fullName>
    </submittedName>
</protein>
<feature type="transmembrane region" description="Helical" evidence="2">
    <location>
        <begin position="68"/>
        <end position="92"/>
    </location>
</feature>
<keyword evidence="2" id="KW-0472">Membrane</keyword>
<organism evidence="3 4">
    <name type="scientific">Faecalibaculum rodentium</name>
    <dbReference type="NCBI Taxonomy" id="1702221"/>
    <lineage>
        <taxon>Bacteria</taxon>
        <taxon>Bacillati</taxon>
        <taxon>Bacillota</taxon>
        <taxon>Erysipelotrichia</taxon>
        <taxon>Erysipelotrichales</taxon>
        <taxon>Erysipelotrichaceae</taxon>
        <taxon>Faecalibaculum</taxon>
    </lineage>
</organism>
<keyword evidence="4" id="KW-1185">Reference proteome</keyword>
<proteinExistence type="predicted"/>
<dbReference type="GeneID" id="78478944"/>
<name>A0A140DY24_9FIRM</name>
<evidence type="ECO:0000313" key="4">
    <source>
        <dbReference type="Proteomes" id="UP000069771"/>
    </source>
</evidence>
<gene>
    <name evidence="3" type="ORF">AALO17_24170</name>
</gene>
<dbReference type="Gene3D" id="1.20.120.20">
    <property type="entry name" value="Apolipoprotein"/>
    <property type="match status" value="1"/>
</dbReference>
<feature type="region of interest" description="Disordered" evidence="1">
    <location>
        <begin position="298"/>
        <end position="341"/>
    </location>
</feature>
<sequence>MEPFLINCLHAYFYFMVYSFGGWVVQGLYVGAKDFKFVNTGFFHGPYVPIFGFGCLFIIYIVDRLSMNPFWVFVNTFWLTSVLEYITSWYLQKKYHRLWWDYSKHRFNIHGRVCLLNSTLYGVAGLVVTYVFQPWMENLVAHIPLHAMEGIMVLFTIVFGTDFITTNREMGRHRKALEQLHAHVQRAVSSVAYQDEGFAAAVASLQKMQENSRHVRGFVHQRMDEAYQTSVDRVNRHIQEAGQRVQQVQDRVNARVHEAGARVQAVQDAAASRMQQAHESVESHVQEVSRRVGACRDQLNAEAAGSGSGQKPEPVSTGAGKDGASDVSQTAADAVSEPKSK</sequence>
<keyword evidence="2" id="KW-0812">Transmembrane</keyword>
<dbReference type="OrthoDB" id="9789229at2"/>
<dbReference type="Pfam" id="PF06541">
    <property type="entry name" value="ABC_trans_CmpB"/>
    <property type="match status" value="1"/>
</dbReference>
<feature type="transmembrane region" description="Helical" evidence="2">
    <location>
        <begin position="12"/>
        <end position="30"/>
    </location>
</feature>
<reference evidence="3 4" key="1">
    <citation type="journal article" date="2016" name="Gut Pathog.">
        <title>Whole genome sequencing of "Faecalibaculum rodentium" ALO17, isolated from C57BL/6J laboratory mouse feces.</title>
        <authorList>
            <person name="Lim S."/>
            <person name="Chang D.H."/>
            <person name="Ahn S."/>
            <person name="Kim B.C."/>
        </authorList>
    </citation>
    <scope>NUCLEOTIDE SEQUENCE [LARGE SCALE GENOMIC DNA]</scope>
    <source>
        <strain evidence="3 4">Alo17</strain>
    </source>
</reference>
<feature type="transmembrane region" description="Helical" evidence="2">
    <location>
        <begin position="145"/>
        <end position="165"/>
    </location>
</feature>
<dbReference type="KEGG" id="fro:AALO17_24170"/>
<dbReference type="EMBL" id="CP011391">
    <property type="protein sequence ID" value="AMK55551.1"/>
    <property type="molecule type" value="Genomic_DNA"/>
</dbReference>
<dbReference type="InterPro" id="IPR010540">
    <property type="entry name" value="CmpB_TMEM229"/>
</dbReference>
<dbReference type="AlphaFoldDB" id="A0A140DY24"/>
<evidence type="ECO:0000313" key="3">
    <source>
        <dbReference type="EMBL" id="AMK55551.1"/>
    </source>
</evidence>
<keyword evidence="2" id="KW-1133">Transmembrane helix</keyword>
<evidence type="ECO:0000256" key="1">
    <source>
        <dbReference type="SAM" id="MobiDB-lite"/>
    </source>
</evidence>
<feature type="transmembrane region" description="Helical" evidence="2">
    <location>
        <begin position="113"/>
        <end position="133"/>
    </location>
</feature>
<dbReference type="STRING" id="1702221.AALO17_24170"/>
<feature type="transmembrane region" description="Helical" evidence="2">
    <location>
        <begin position="42"/>
        <end position="62"/>
    </location>
</feature>